<dbReference type="CDD" id="cd05254">
    <property type="entry name" value="dTDP_HR_like_SDR_e"/>
    <property type="match status" value="1"/>
</dbReference>
<accession>A0A1W6ZII9</accession>
<dbReference type="InterPro" id="IPR005913">
    <property type="entry name" value="dTDP_dehydrorham_reduct"/>
</dbReference>
<protein>
    <recommendedName>
        <fullName evidence="4 6">dTDP-4-dehydrorhamnose reductase</fullName>
        <ecNumber evidence="3 6">1.1.1.133</ecNumber>
    </recommendedName>
</protein>
<dbReference type="OrthoDB" id="9803892at2"/>
<reference evidence="8 9" key="1">
    <citation type="submission" date="2017-05" db="EMBL/GenBank/DDBJ databases">
        <title>Complete and WGS of Bordetella genogroups.</title>
        <authorList>
            <person name="Spilker T."/>
            <person name="LiPuma J."/>
        </authorList>
    </citation>
    <scope>NUCLEOTIDE SEQUENCE [LARGE SCALE GENOMIC DNA]</scope>
    <source>
        <strain evidence="8 9">AU7206</strain>
    </source>
</reference>
<dbReference type="SUPFAM" id="SSF51735">
    <property type="entry name" value="NAD(P)-binding Rossmann-fold domains"/>
    <property type="match status" value="1"/>
</dbReference>
<keyword evidence="9" id="KW-1185">Reference proteome</keyword>
<dbReference type="UniPathway" id="UPA00124"/>
<dbReference type="RefSeq" id="WP_086080607.1">
    <property type="nucleotide sequence ID" value="NZ_CP021111.1"/>
</dbReference>
<name>A0A1W6ZII9_9BORD</name>
<organism evidence="8 9">
    <name type="scientific">Bordetella genomosp. 13</name>
    <dbReference type="NCBI Taxonomy" id="463040"/>
    <lineage>
        <taxon>Bacteria</taxon>
        <taxon>Pseudomonadati</taxon>
        <taxon>Pseudomonadota</taxon>
        <taxon>Betaproteobacteria</taxon>
        <taxon>Burkholderiales</taxon>
        <taxon>Alcaligenaceae</taxon>
        <taxon>Bordetella</taxon>
    </lineage>
</organism>
<sequence>MKILLLGATGQLGRSLAPVLGSHGELTALDRGKADLSDLEGLRRVVLAHAPDVIVNAAAHTAVDQAEREPAAAMRINAEAVAVLAQLARERGALLVHYSTDYVFDGAKTGAYIESDAAHPLNVYGRSKLAGEQAVLDSGCQGVVLRTSWVYAAHGANFVRSVLALAASHDTLRMVADQVGAPTATSRIASVSAQVIAASLAGRLPSGLYHLAATGAVDRHTLACHIVERALRNGLPLRLRPEHIQPIDTPEDPARARRPLNSRLDSSALARALDIELPDWRVDLDATVDALTR</sequence>
<dbReference type="PANTHER" id="PTHR10491:SF4">
    <property type="entry name" value="METHIONINE ADENOSYLTRANSFERASE 2 SUBUNIT BETA"/>
    <property type="match status" value="1"/>
</dbReference>
<comment type="cofactor">
    <cofactor evidence="6">
        <name>Mg(2+)</name>
        <dbReference type="ChEBI" id="CHEBI:18420"/>
    </cofactor>
    <text evidence="6">Binds 1 Mg(2+) ion per monomer.</text>
</comment>
<dbReference type="EC" id="1.1.1.133" evidence="3 6"/>
<proteinExistence type="inferred from homology"/>
<keyword evidence="6" id="KW-0521">NADP</keyword>
<dbReference type="InterPro" id="IPR036291">
    <property type="entry name" value="NAD(P)-bd_dom_sf"/>
</dbReference>
<dbReference type="KEGG" id="bgm:CAL15_22865"/>
<dbReference type="Pfam" id="PF04321">
    <property type="entry name" value="RmlD_sub_bind"/>
    <property type="match status" value="1"/>
</dbReference>
<comment type="function">
    <text evidence="6">Catalyzes the reduction of dTDP-6-deoxy-L-lyxo-4-hexulose to yield dTDP-L-rhamnose.</text>
</comment>
<dbReference type="GO" id="GO:0019305">
    <property type="term" value="P:dTDP-rhamnose biosynthetic process"/>
    <property type="evidence" value="ECO:0007669"/>
    <property type="project" value="UniProtKB-UniPathway"/>
</dbReference>
<dbReference type="FunFam" id="3.40.50.720:FF:000159">
    <property type="entry name" value="dTDP-4-dehydrorhamnose reductase"/>
    <property type="match status" value="1"/>
</dbReference>
<dbReference type="NCBIfam" id="TIGR01214">
    <property type="entry name" value="rmlD"/>
    <property type="match status" value="1"/>
</dbReference>
<dbReference type="AlphaFoldDB" id="A0A1W6ZII9"/>
<dbReference type="EMBL" id="CP021111">
    <property type="protein sequence ID" value="ARP96960.1"/>
    <property type="molecule type" value="Genomic_DNA"/>
</dbReference>
<dbReference type="Gene3D" id="3.90.25.10">
    <property type="entry name" value="UDP-galactose 4-epimerase, domain 1"/>
    <property type="match status" value="1"/>
</dbReference>
<feature type="domain" description="RmlD-like substrate binding" evidence="7">
    <location>
        <begin position="1"/>
        <end position="291"/>
    </location>
</feature>
<dbReference type="Gene3D" id="3.40.50.720">
    <property type="entry name" value="NAD(P)-binding Rossmann-like Domain"/>
    <property type="match status" value="1"/>
</dbReference>
<evidence type="ECO:0000313" key="9">
    <source>
        <dbReference type="Proteomes" id="UP000194161"/>
    </source>
</evidence>
<evidence type="ECO:0000256" key="5">
    <source>
        <dbReference type="ARBA" id="ARBA00048200"/>
    </source>
</evidence>
<comment type="pathway">
    <text evidence="1 6">Carbohydrate biosynthesis; dTDP-L-rhamnose biosynthesis.</text>
</comment>
<comment type="similarity">
    <text evidence="2 6">Belongs to the dTDP-4-dehydrorhamnose reductase family.</text>
</comment>
<evidence type="ECO:0000256" key="3">
    <source>
        <dbReference type="ARBA" id="ARBA00012929"/>
    </source>
</evidence>
<evidence type="ECO:0000259" key="7">
    <source>
        <dbReference type="Pfam" id="PF04321"/>
    </source>
</evidence>
<evidence type="ECO:0000256" key="4">
    <source>
        <dbReference type="ARBA" id="ARBA00017099"/>
    </source>
</evidence>
<evidence type="ECO:0000256" key="1">
    <source>
        <dbReference type="ARBA" id="ARBA00004781"/>
    </source>
</evidence>
<dbReference type="InterPro" id="IPR029903">
    <property type="entry name" value="RmlD-like-bd"/>
</dbReference>
<comment type="catalytic activity">
    <reaction evidence="5 6">
        <text>dTDP-beta-L-rhamnose + NADP(+) = dTDP-4-dehydro-beta-L-rhamnose + NADPH + H(+)</text>
        <dbReference type="Rhea" id="RHEA:21796"/>
        <dbReference type="ChEBI" id="CHEBI:15378"/>
        <dbReference type="ChEBI" id="CHEBI:57510"/>
        <dbReference type="ChEBI" id="CHEBI:57783"/>
        <dbReference type="ChEBI" id="CHEBI:58349"/>
        <dbReference type="ChEBI" id="CHEBI:62830"/>
        <dbReference type="EC" id="1.1.1.133"/>
    </reaction>
</comment>
<dbReference type="GO" id="GO:0005829">
    <property type="term" value="C:cytosol"/>
    <property type="evidence" value="ECO:0007669"/>
    <property type="project" value="TreeGrafter"/>
</dbReference>
<evidence type="ECO:0000313" key="8">
    <source>
        <dbReference type="EMBL" id="ARP96960.1"/>
    </source>
</evidence>
<dbReference type="Proteomes" id="UP000194161">
    <property type="component" value="Chromosome"/>
</dbReference>
<evidence type="ECO:0000256" key="6">
    <source>
        <dbReference type="RuleBase" id="RU364082"/>
    </source>
</evidence>
<dbReference type="PANTHER" id="PTHR10491">
    <property type="entry name" value="DTDP-4-DEHYDRORHAMNOSE REDUCTASE"/>
    <property type="match status" value="1"/>
</dbReference>
<evidence type="ECO:0000256" key="2">
    <source>
        <dbReference type="ARBA" id="ARBA00010944"/>
    </source>
</evidence>
<dbReference type="GO" id="GO:0008831">
    <property type="term" value="F:dTDP-4-dehydrorhamnose reductase activity"/>
    <property type="evidence" value="ECO:0007669"/>
    <property type="project" value="UniProtKB-EC"/>
</dbReference>
<gene>
    <name evidence="8" type="ORF">CAL15_22865</name>
</gene>
<dbReference type="STRING" id="463040.CAL15_22865"/>
<keyword evidence="6" id="KW-0560">Oxidoreductase</keyword>